<organism evidence="6 7">
    <name type="scientific">Mesotoga infera</name>
    <dbReference type="NCBI Taxonomy" id="1236046"/>
    <lineage>
        <taxon>Bacteria</taxon>
        <taxon>Thermotogati</taxon>
        <taxon>Thermotogota</taxon>
        <taxon>Thermotogae</taxon>
        <taxon>Kosmotogales</taxon>
        <taxon>Kosmotogaceae</taxon>
        <taxon>Mesotoga</taxon>
    </lineage>
</organism>
<keyword evidence="3 4" id="KW-0012">Acyltransferase</keyword>
<dbReference type="SUPFAM" id="SSF110710">
    <property type="entry name" value="TTHA0583/YokD-like"/>
    <property type="match status" value="1"/>
</dbReference>
<dbReference type="EC" id="2.3.1.-" evidence="4"/>
<dbReference type="GO" id="GO:0046677">
    <property type="term" value="P:response to antibiotic"/>
    <property type="evidence" value="ECO:0007669"/>
    <property type="project" value="UniProtKB-KW"/>
</dbReference>
<dbReference type="EMBL" id="LGGW01000087">
    <property type="protein sequence ID" value="KUK89478.1"/>
    <property type="molecule type" value="Genomic_DNA"/>
</dbReference>
<sequence length="273" mass="30242">MSEAEAVKMSNNGPVTSKSLISDLKQLGVKRGMVLLVHSSLSRLGWVCGGAVAVVKALEAILDEDGTLVMPAHSGDLSEPSNWSNPPVPESWFDAIRRTMPPFNRAETPTRGMGVISETFRKMKGVIRSDHPQVSFTARGKRASYIVDNHELEFGMGEGSPLARLYDLNAYILLLGVSHQNNSSLHLAEYRADFPSRKLCKDGAPISENGKRVWREFIDYELDTDDFETIGKAFEETFPSIVNRGVVGYGKAVLIPQVELVDFAVEWMTKNRK</sequence>
<name>A0A101I651_9BACT</name>
<evidence type="ECO:0000313" key="5">
    <source>
        <dbReference type="EMBL" id="HCO69685.1"/>
    </source>
</evidence>
<dbReference type="Proteomes" id="UP000055014">
    <property type="component" value="Unassembled WGS sequence"/>
</dbReference>
<dbReference type="InterPro" id="IPR003679">
    <property type="entry name" value="Amioglycoside_AcTrfase"/>
</dbReference>
<dbReference type="AlphaFoldDB" id="A0A101I651"/>
<evidence type="ECO:0000256" key="3">
    <source>
        <dbReference type="ARBA" id="ARBA00023315"/>
    </source>
</evidence>
<protein>
    <recommendedName>
        <fullName evidence="4">Aminoglycoside N(3)-acetyltransferase</fullName>
        <ecNumber evidence="4">2.3.1.-</ecNumber>
    </recommendedName>
</protein>
<comment type="catalytic activity">
    <reaction evidence="4">
        <text>a 2-deoxystreptamine antibiotic + acetyl-CoA = an N(3)-acetyl-2-deoxystreptamine antibiotic + CoA + H(+)</text>
        <dbReference type="Rhea" id="RHEA:12665"/>
        <dbReference type="ChEBI" id="CHEBI:15378"/>
        <dbReference type="ChEBI" id="CHEBI:57287"/>
        <dbReference type="ChEBI" id="CHEBI:57288"/>
        <dbReference type="ChEBI" id="CHEBI:57921"/>
        <dbReference type="ChEBI" id="CHEBI:77452"/>
        <dbReference type="EC" id="2.3.1.81"/>
    </reaction>
</comment>
<reference evidence="5 8" key="3">
    <citation type="journal article" date="2018" name="Nat. Biotechnol.">
        <title>A standardized bacterial taxonomy based on genome phylogeny substantially revises the tree of life.</title>
        <authorList>
            <person name="Parks D.H."/>
            <person name="Chuvochina M."/>
            <person name="Waite D.W."/>
            <person name="Rinke C."/>
            <person name="Skarshewski A."/>
            <person name="Chaumeil P.A."/>
            <person name="Hugenholtz P."/>
        </authorList>
    </citation>
    <scope>NUCLEOTIDE SEQUENCE [LARGE SCALE GENOMIC DNA]</scope>
    <source>
        <strain evidence="5">UBA9905</strain>
    </source>
</reference>
<evidence type="ECO:0000256" key="1">
    <source>
        <dbReference type="ARBA" id="ARBA00006383"/>
    </source>
</evidence>
<proteinExistence type="inferred from homology"/>
<accession>A0A101I651</accession>
<evidence type="ECO:0000313" key="7">
    <source>
        <dbReference type="Proteomes" id="UP000055014"/>
    </source>
</evidence>
<dbReference type="Pfam" id="PF02522">
    <property type="entry name" value="Antibiotic_NAT"/>
    <property type="match status" value="1"/>
</dbReference>
<dbReference type="PATRIC" id="fig|1236046.5.peg.766"/>
<evidence type="ECO:0000256" key="2">
    <source>
        <dbReference type="ARBA" id="ARBA00022679"/>
    </source>
</evidence>
<reference evidence="7" key="2">
    <citation type="journal article" date="2015" name="MBio">
        <title>Genome-Resolved Metagenomic Analysis Reveals Roles for Candidate Phyla and Other Microbial Community Members in Biogeochemical Transformations in Oil Reservoirs.</title>
        <authorList>
            <person name="Hu P."/>
            <person name="Tom L."/>
            <person name="Singh A."/>
            <person name="Thomas B.C."/>
            <person name="Baker B.J."/>
            <person name="Piceno Y.M."/>
            <person name="Andersen G.L."/>
            <person name="Banfield J.F."/>
        </authorList>
    </citation>
    <scope>NUCLEOTIDE SEQUENCE [LARGE SCALE GENOMIC DNA]</scope>
</reference>
<evidence type="ECO:0000256" key="4">
    <source>
        <dbReference type="RuleBase" id="RU365031"/>
    </source>
</evidence>
<dbReference type="EMBL" id="DQBS01000093">
    <property type="protein sequence ID" value="HCO69685.1"/>
    <property type="molecule type" value="Genomic_DNA"/>
</dbReference>
<comment type="similarity">
    <text evidence="1 4">Belongs to the antibiotic N-acetyltransferase family.</text>
</comment>
<dbReference type="PANTHER" id="PTHR11104:SF0">
    <property type="entry name" value="SPBETA PROPHAGE-DERIVED AMINOGLYCOSIDE N(3')-ACETYLTRANSFERASE-LIKE PROTEIN YOKD"/>
    <property type="match status" value="1"/>
</dbReference>
<dbReference type="InterPro" id="IPR028345">
    <property type="entry name" value="Antibiotic_NAT-like"/>
</dbReference>
<comment type="caution">
    <text evidence="6">The sequence shown here is derived from an EMBL/GenBank/DDBJ whole genome shotgun (WGS) entry which is preliminary data.</text>
</comment>
<keyword evidence="2 4" id="KW-0808">Transferase</keyword>
<dbReference type="PANTHER" id="PTHR11104">
    <property type="entry name" value="AMINOGLYCOSIDE N3-ACETYLTRANSFERASE"/>
    <property type="match status" value="1"/>
</dbReference>
<dbReference type="Proteomes" id="UP000264215">
    <property type="component" value="Unassembled WGS sequence"/>
</dbReference>
<reference evidence="6" key="1">
    <citation type="journal article" date="2015" name="MBio">
        <title>Genome-resolved metagenomic analysis reveals roles for candidate phyla and other microbial community members in biogeochemical transformations in oil reservoirs.</title>
        <authorList>
            <person name="Hu P."/>
            <person name="Tom L."/>
            <person name="Singh A."/>
            <person name="Thomas B.C."/>
            <person name="Baker B.J."/>
            <person name="Piceno Y.M."/>
            <person name="Andersen G.L."/>
            <person name="Banfield J.F."/>
        </authorList>
    </citation>
    <scope>NUCLEOTIDE SEQUENCE [LARGE SCALE GENOMIC DNA]</scope>
    <source>
        <strain evidence="6">46_70</strain>
    </source>
</reference>
<dbReference type="GO" id="GO:0046353">
    <property type="term" value="F:aminoglycoside 3-N-acetyltransferase activity"/>
    <property type="evidence" value="ECO:0007669"/>
    <property type="project" value="UniProtKB-EC"/>
</dbReference>
<gene>
    <name evidence="5" type="ORF">DIT26_03730</name>
    <name evidence="6" type="ORF">XE02_1003</name>
</gene>
<evidence type="ECO:0000313" key="6">
    <source>
        <dbReference type="EMBL" id="KUK89478.1"/>
    </source>
</evidence>
<evidence type="ECO:0000313" key="8">
    <source>
        <dbReference type="Proteomes" id="UP000264215"/>
    </source>
</evidence>
<keyword evidence="4" id="KW-0046">Antibiotic resistance</keyword>